<name>A0ABR9ZU08_9FIRM</name>
<keyword evidence="3" id="KW-1185">Reference proteome</keyword>
<comment type="caution">
    <text evidence="2">The sequence shown here is derived from an EMBL/GenBank/DDBJ whole genome shotgun (WGS) entry which is preliminary data.</text>
</comment>
<dbReference type="RefSeq" id="WP_194702182.1">
    <property type="nucleotide sequence ID" value="NZ_JADKNH010000007.1"/>
</dbReference>
<proteinExistence type="predicted"/>
<dbReference type="Proteomes" id="UP000614200">
    <property type="component" value="Unassembled WGS sequence"/>
</dbReference>
<evidence type="ECO:0000313" key="3">
    <source>
        <dbReference type="Proteomes" id="UP000614200"/>
    </source>
</evidence>
<sequence>MLPKILLIRQNIATTPALTNPYAEAFNAMNSLKIDSDKIKDKTIGIAVGSRGLDQLPQLVKSIVDFVKANGGKPFIFAAIGTQGGGTSEGQAAMLASLGITEDTMEVPIRCCGESKYMGKTPSHGYDVYCNSIVDELEGLIVINRVKPHTDFTDITESGLLKIFAIGIGNPQGAQAIHTKALTEGHGKVIREIAAYMMAHLPVLFGVMTTENWKSQLDYVQAVLPENILETEKAALARVKENTIKLPVKALDALIVAEMGKNVSGTGMDTKTIGRIMILGQKEPDYPKIGRISVLGLTEATHGNYMGMGLADYTTMPVFRAMDIVDTSFNCVMASAPEQGRIPVIVENDRAAIAAAVETVGLDDPSRATLIYIRNTNCLEEMVVSEALYEQLKDNKNIEVLSELQEFEFDQDGRLLSFHKAFGL</sequence>
<accession>A0ABR9ZU08</accession>
<organism evidence="2 3">
    <name type="scientific">Fusibacter ferrireducens</name>
    <dbReference type="NCBI Taxonomy" id="2785058"/>
    <lineage>
        <taxon>Bacteria</taxon>
        <taxon>Bacillati</taxon>
        <taxon>Bacillota</taxon>
        <taxon>Clostridia</taxon>
        <taxon>Eubacteriales</taxon>
        <taxon>Eubacteriales Family XII. Incertae Sedis</taxon>
        <taxon>Fusibacter</taxon>
    </lineage>
</organism>
<dbReference type="EMBL" id="JADKNH010000007">
    <property type="protein sequence ID" value="MBF4693944.1"/>
    <property type="molecule type" value="Genomic_DNA"/>
</dbReference>
<dbReference type="Gene3D" id="3.40.50.11440">
    <property type="match status" value="1"/>
</dbReference>
<protein>
    <submittedName>
        <fullName evidence="2">DUF2088 domain-containing protein</fullName>
    </submittedName>
</protein>
<gene>
    <name evidence="2" type="ORF">ISU02_12555</name>
</gene>
<dbReference type="InterPro" id="IPR007160">
    <property type="entry name" value="DUF362"/>
</dbReference>
<reference evidence="2 3" key="1">
    <citation type="submission" date="2020-11" db="EMBL/GenBank/DDBJ databases">
        <title>Fusibacter basophilias sp. nov.</title>
        <authorList>
            <person name="Qiu D."/>
        </authorList>
    </citation>
    <scope>NUCLEOTIDE SEQUENCE [LARGE SCALE GENOMIC DNA]</scope>
    <source>
        <strain evidence="2 3">Q10-2</strain>
    </source>
</reference>
<evidence type="ECO:0000313" key="2">
    <source>
        <dbReference type="EMBL" id="MBF4693944.1"/>
    </source>
</evidence>
<feature type="domain" description="DUF362" evidence="1">
    <location>
        <begin position="57"/>
        <end position="214"/>
    </location>
</feature>
<dbReference type="Pfam" id="PF04015">
    <property type="entry name" value="DUF362"/>
    <property type="match status" value="1"/>
</dbReference>
<evidence type="ECO:0000259" key="1">
    <source>
        <dbReference type="Pfam" id="PF04015"/>
    </source>
</evidence>